<dbReference type="InterPro" id="IPR015943">
    <property type="entry name" value="WD40/YVTN_repeat-like_dom_sf"/>
</dbReference>
<dbReference type="InterPro" id="IPR036322">
    <property type="entry name" value="WD40_repeat_dom_sf"/>
</dbReference>
<dbReference type="InterPro" id="IPR045182">
    <property type="entry name" value="JINGUBANG-like"/>
</dbReference>
<sequence length="197" mass="21456">MEPLRYGGESYKVIVFADSVKTGLRYNTALAVDPSASLLYCGSSDSLVNFWEREKLLSHGGILRGHKLAVLCLAAAGNLVFSGSADTNICVWRREDGDHACLSALNGHSGPVKCLAVEEERGLAGGGDRRWNLYSGSLEKSVKIWRISAQMSAIQSQLQQKQTEETEGFNSPQMAPSAHSFMSQGSEDPLLYQKNKT</sequence>
<feature type="region of interest" description="Disordered" evidence="2">
    <location>
        <begin position="158"/>
        <end position="197"/>
    </location>
</feature>
<dbReference type="SMART" id="SM00320">
    <property type="entry name" value="WD40"/>
    <property type="match status" value="3"/>
</dbReference>
<evidence type="ECO:0000256" key="1">
    <source>
        <dbReference type="PROSITE-ProRule" id="PRU00221"/>
    </source>
</evidence>
<dbReference type="InterPro" id="IPR001680">
    <property type="entry name" value="WD40_rpt"/>
</dbReference>
<accession>A0AA88WCY7</accession>
<feature type="repeat" description="WD" evidence="1">
    <location>
        <begin position="63"/>
        <end position="92"/>
    </location>
</feature>
<protein>
    <submittedName>
        <fullName evidence="3">Uncharacterized protein</fullName>
    </submittedName>
</protein>
<feature type="compositionally biased region" description="Polar residues" evidence="2">
    <location>
        <begin position="168"/>
        <end position="186"/>
    </location>
</feature>
<evidence type="ECO:0000256" key="2">
    <source>
        <dbReference type="SAM" id="MobiDB-lite"/>
    </source>
</evidence>
<organism evidence="3 4">
    <name type="scientific">Escallonia herrerae</name>
    <dbReference type="NCBI Taxonomy" id="1293975"/>
    <lineage>
        <taxon>Eukaryota</taxon>
        <taxon>Viridiplantae</taxon>
        <taxon>Streptophyta</taxon>
        <taxon>Embryophyta</taxon>
        <taxon>Tracheophyta</taxon>
        <taxon>Spermatophyta</taxon>
        <taxon>Magnoliopsida</taxon>
        <taxon>eudicotyledons</taxon>
        <taxon>Gunneridae</taxon>
        <taxon>Pentapetalae</taxon>
        <taxon>asterids</taxon>
        <taxon>campanulids</taxon>
        <taxon>Escalloniales</taxon>
        <taxon>Escalloniaceae</taxon>
        <taxon>Escallonia</taxon>
    </lineage>
</organism>
<keyword evidence="4" id="KW-1185">Reference proteome</keyword>
<evidence type="ECO:0000313" key="4">
    <source>
        <dbReference type="Proteomes" id="UP001188597"/>
    </source>
</evidence>
<dbReference type="AlphaFoldDB" id="A0AA88WCY7"/>
<dbReference type="Gene3D" id="2.130.10.10">
    <property type="entry name" value="YVTN repeat-like/Quinoprotein amine dehydrogenase"/>
    <property type="match status" value="1"/>
</dbReference>
<comment type="caution">
    <text evidence="3">The sequence shown here is derived from an EMBL/GenBank/DDBJ whole genome shotgun (WGS) entry which is preliminary data.</text>
</comment>
<dbReference type="PANTHER" id="PTHR22844">
    <property type="entry name" value="F-BOX AND WD40 DOMAIN PROTEIN"/>
    <property type="match status" value="1"/>
</dbReference>
<keyword evidence="1" id="KW-0853">WD repeat</keyword>
<dbReference type="Proteomes" id="UP001188597">
    <property type="component" value="Unassembled WGS sequence"/>
</dbReference>
<dbReference type="EMBL" id="JAVXUP010000663">
    <property type="protein sequence ID" value="KAK3023320.1"/>
    <property type="molecule type" value="Genomic_DNA"/>
</dbReference>
<dbReference type="PANTHER" id="PTHR22844:SF334">
    <property type="entry name" value="PROTEIN JINGUBANG-LIKE"/>
    <property type="match status" value="1"/>
</dbReference>
<proteinExistence type="predicted"/>
<dbReference type="PROSITE" id="PS50082">
    <property type="entry name" value="WD_REPEATS_2"/>
    <property type="match status" value="1"/>
</dbReference>
<dbReference type="SUPFAM" id="SSF50978">
    <property type="entry name" value="WD40 repeat-like"/>
    <property type="match status" value="1"/>
</dbReference>
<dbReference type="Pfam" id="PF00400">
    <property type="entry name" value="WD40"/>
    <property type="match status" value="3"/>
</dbReference>
<reference evidence="3" key="1">
    <citation type="submission" date="2022-12" db="EMBL/GenBank/DDBJ databases">
        <title>Draft genome assemblies for two species of Escallonia (Escalloniales).</title>
        <authorList>
            <person name="Chanderbali A."/>
            <person name="Dervinis C."/>
            <person name="Anghel I."/>
            <person name="Soltis D."/>
            <person name="Soltis P."/>
            <person name="Zapata F."/>
        </authorList>
    </citation>
    <scope>NUCLEOTIDE SEQUENCE</scope>
    <source>
        <strain evidence="3">UCBG64.0493</strain>
        <tissue evidence="3">Leaf</tissue>
    </source>
</reference>
<evidence type="ECO:0000313" key="3">
    <source>
        <dbReference type="EMBL" id="KAK3023320.1"/>
    </source>
</evidence>
<gene>
    <name evidence="3" type="ORF">RJ639_044542</name>
</gene>
<name>A0AA88WCY7_9ASTE</name>